<gene>
    <name evidence="1" type="ORF">D7X96_36410</name>
</gene>
<organism evidence="1 2">
    <name type="scientific">Corallococcus interemptor</name>
    <dbReference type="NCBI Taxonomy" id="2316720"/>
    <lineage>
        <taxon>Bacteria</taxon>
        <taxon>Pseudomonadati</taxon>
        <taxon>Myxococcota</taxon>
        <taxon>Myxococcia</taxon>
        <taxon>Myxococcales</taxon>
        <taxon>Cystobacterineae</taxon>
        <taxon>Myxococcaceae</taxon>
        <taxon>Corallococcus</taxon>
    </lineage>
</organism>
<dbReference type="AlphaFoldDB" id="A0A3A8PYC9"/>
<keyword evidence="2" id="KW-1185">Reference proteome</keyword>
<dbReference type="EMBL" id="RAWM01000183">
    <property type="protein sequence ID" value="RKH58775.1"/>
    <property type="molecule type" value="Genomic_DNA"/>
</dbReference>
<name>A0A3A8PYC9_9BACT</name>
<evidence type="ECO:0000313" key="2">
    <source>
        <dbReference type="Proteomes" id="UP000282656"/>
    </source>
</evidence>
<sequence length="177" mass="20229">MGISTDDIENAITGQDRWPTFVDYTEGDPFDFWQSTKFPGLNVKFLIVASGALFEVHVKWDQRQWYCDEPYAMSLKVALQGSKKDMCNESRPNIMSNTHRYLWGNLLARARKVIANHYAAKLMTEFGLKNVVTHALVQALVHAGRKSDLVALYLCSTLPLSVWEQDAWSLMLDEIQK</sequence>
<protein>
    <submittedName>
        <fullName evidence="1">Uncharacterized protein</fullName>
    </submittedName>
</protein>
<comment type="caution">
    <text evidence="1">The sequence shown here is derived from an EMBL/GenBank/DDBJ whole genome shotgun (WGS) entry which is preliminary data.</text>
</comment>
<dbReference type="OrthoDB" id="9943344at2"/>
<evidence type="ECO:0000313" key="1">
    <source>
        <dbReference type="EMBL" id="RKH58775.1"/>
    </source>
</evidence>
<accession>A0A3A8PYC9</accession>
<proteinExistence type="predicted"/>
<dbReference type="Proteomes" id="UP000282656">
    <property type="component" value="Unassembled WGS sequence"/>
</dbReference>
<dbReference type="RefSeq" id="WP_120552394.1">
    <property type="nucleotide sequence ID" value="NZ_RAWM01000183.1"/>
</dbReference>
<reference evidence="2" key="1">
    <citation type="submission" date="2018-09" db="EMBL/GenBank/DDBJ databases">
        <authorList>
            <person name="Livingstone P.G."/>
            <person name="Whitworth D.E."/>
        </authorList>
    </citation>
    <scope>NUCLEOTIDE SEQUENCE [LARGE SCALE GENOMIC DNA]</scope>
    <source>
        <strain evidence="2">AB047A</strain>
    </source>
</reference>